<organism evidence="3 4">
    <name type="scientific">Candidatus Ryanbacteria bacterium RIFCSPHIGHO2_01_45_13</name>
    <dbReference type="NCBI Taxonomy" id="1802112"/>
    <lineage>
        <taxon>Bacteria</taxon>
        <taxon>Candidatus Ryaniibacteriota</taxon>
    </lineage>
</organism>
<dbReference type="InterPro" id="IPR027417">
    <property type="entry name" value="P-loop_NTPase"/>
</dbReference>
<dbReference type="InterPro" id="IPR003395">
    <property type="entry name" value="RecF/RecN/SMC_N"/>
</dbReference>
<evidence type="ECO:0000313" key="3">
    <source>
        <dbReference type="EMBL" id="OGZ43517.1"/>
    </source>
</evidence>
<reference evidence="3 4" key="1">
    <citation type="journal article" date="2016" name="Nat. Commun.">
        <title>Thousands of microbial genomes shed light on interconnected biogeochemical processes in an aquifer system.</title>
        <authorList>
            <person name="Anantharaman K."/>
            <person name="Brown C.T."/>
            <person name="Hug L.A."/>
            <person name="Sharon I."/>
            <person name="Castelle C.J."/>
            <person name="Probst A.J."/>
            <person name="Thomas B.C."/>
            <person name="Singh A."/>
            <person name="Wilkins M.J."/>
            <person name="Karaoz U."/>
            <person name="Brodie E.L."/>
            <person name="Williams K.H."/>
            <person name="Hubbard S.S."/>
            <person name="Banfield J.F."/>
        </authorList>
    </citation>
    <scope>NUCLEOTIDE SEQUENCE [LARGE SCALE GENOMIC DNA]</scope>
</reference>
<accession>A0A1G2G092</accession>
<evidence type="ECO:0000313" key="4">
    <source>
        <dbReference type="Proteomes" id="UP000176700"/>
    </source>
</evidence>
<dbReference type="Gene3D" id="3.40.50.300">
    <property type="entry name" value="P-loop containing nucleotide triphosphate hydrolases"/>
    <property type="match status" value="2"/>
</dbReference>
<evidence type="ECO:0000259" key="2">
    <source>
        <dbReference type="Pfam" id="PF02463"/>
    </source>
</evidence>
<comment type="caution">
    <text evidence="3">The sequence shown here is derived from an EMBL/GenBank/DDBJ whole genome shotgun (WGS) entry which is preliminary data.</text>
</comment>
<feature type="domain" description="RecF/RecN/SMC N-terminal" evidence="2">
    <location>
        <begin position="2"/>
        <end position="717"/>
    </location>
</feature>
<dbReference type="AlphaFoldDB" id="A0A1G2G092"/>
<evidence type="ECO:0000256" key="1">
    <source>
        <dbReference type="SAM" id="Coils"/>
    </source>
</evidence>
<dbReference type="Pfam" id="PF02463">
    <property type="entry name" value="SMC_N"/>
    <property type="match status" value="1"/>
</dbReference>
<keyword evidence="1" id="KW-0175">Coiled coil</keyword>
<dbReference type="Proteomes" id="UP000176700">
    <property type="component" value="Unassembled WGS sequence"/>
</dbReference>
<dbReference type="PANTHER" id="PTHR43977">
    <property type="entry name" value="STRUCTURAL MAINTENANCE OF CHROMOSOMES PROTEIN 3"/>
    <property type="match status" value="1"/>
</dbReference>
<dbReference type="EMBL" id="MHNI01000005">
    <property type="protein sequence ID" value="OGZ43517.1"/>
    <property type="molecule type" value="Genomic_DNA"/>
</dbReference>
<sequence length="733" mass="83651">MYLKRLELSGFKSFAKQTIFEFLTSITAIVGPNGAGKSNVAEAIRWVLGEQSLKTLRGKRGEDFIFSGSSKAPRLGRASASLVFDNMNKKFSIAFDEVIITRRVTRDGANQYLINGSQVRLKDIAELLSRVGLGSTQHHIISQGESDRILLASPEERKEMIEDALGLKGYHIKRDEAVKKMEATEENIKQVKLIQKEINPHLKYLRKQAEKMRNTETLRENLIAQFRVYITREERTIQEARASIAEKKNPLLKKHDETLDLLKYIQETAKAHEDDKQSANAKESVERSIQELQARSRSLERELGRIEGKLDDVGVRGPEQEKSISAGYVQTAIGEFIQFINIIVSRDNIEDIKADMKKLKTRMHKVLGLIDKMASPRTEMQKSLQKEREQITRTLAETADKLQQLLQQRETAEELYRKRFVALRDDERKLRLKERDLDEIRKQLKEFDFELEKIRLLENELSHLKGEASRFFHATDIDISSAQLFADEDERVNERKKLDKLRIKMEESGAIDMAVLKEYEEVSERDSFLTNQLDDLVQALKSLRSLVKELTEKLEREFQEGVDKINTAFQEFFDRMFGGGRAEIKTIEQRKYTGKEKEENTSEDVLFQPSLREDSKSGIEVSVSIPGKRIHSLAMLSGGERALTSIALLFAMSAVNPPPFLVLDETDAALDEANSQRYATLLKNLSKKTQLIVITHNRETMRAAGVLYGVTIGGEGISKLLSLQFEQALEVAE</sequence>
<feature type="coiled-coil region" evidence="1">
    <location>
        <begin position="282"/>
        <end position="309"/>
    </location>
</feature>
<protein>
    <recommendedName>
        <fullName evidence="2">RecF/RecN/SMC N-terminal domain-containing protein</fullName>
    </recommendedName>
</protein>
<proteinExistence type="predicted"/>
<feature type="coiled-coil region" evidence="1">
    <location>
        <begin position="174"/>
        <end position="225"/>
    </location>
</feature>
<dbReference type="SUPFAM" id="SSF52540">
    <property type="entry name" value="P-loop containing nucleoside triphosphate hydrolases"/>
    <property type="match status" value="1"/>
</dbReference>
<feature type="coiled-coil region" evidence="1">
    <location>
        <begin position="381"/>
        <end position="467"/>
    </location>
</feature>
<gene>
    <name evidence="3" type="ORF">A2W41_04245</name>
</gene>
<name>A0A1G2G092_9BACT</name>
<feature type="coiled-coil region" evidence="1">
    <location>
        <begin position="533"/>
        <end position="560"/>
    </location>
</feature>